<reference evidence="2 3" key="1">
    <citation type="submission" date="2018-08" db="EMBL/GenBank/DDBJ databases">
        <title>Genomic Encyclopedia of Type Strains, Phase III (KMG-III): the genomes of soil and plant-associated and newly described type strains.</title>
        <authorList>
            <person name="Whitman W."/>
        </authorList>
    </citation>
    <scope>NUCLEOTIDE SEQUENCE [LARGE SCALE GENOMIC DNA]</scope>
    <source>
        <strain evidence="2 3">CECT 7375</strain>
    </source>
</reference>
<evidence type="ECO:0000313" key="3">
    <source>
        <dbReference type="Proteomes" id="UP000256542"/>
    </source>
</evidence>
<accession>A0A3E0DVT7</accession>
<dbReference type="RefSeq" id="WP_115896174.1">
    <property type="nucleotide sequence ID" value="NZ_QUNG01000001.1"/>
</dbReference>
<dbReference type="EMBL" id="QUNG01000001">
    <property type="protein sequence ID" value="REG86945.1"/>
    <property type="molecule type" value="Genomic_DNA"/>
</dbReference>
<comment type="caution">
    <text evidence="2">The sequence shown here is derived from an EMBL/GenBank/DDBJ whole genome shotgun (WGS) entry which is preliminary data.</text>
</comment>
<dbReference type="AlphaFoldDB" id="A0A3E0DVT7"/>
<protein>
    <submittedName>
        <fullName evidence="2">Uncharacterized protein</fullName>
    </submittedName>
</protein>
<dbReference type="OrthoDB" id="9904932at2"/>
<feature type="region of interest" description="Disordered" evidence="1">
    <location>
        <begin position="61"/>
        <end position="138"/>
    </location>
</feature>
<evidence type="ECO:0000256" key="1">
    <source>
        <dbReference type="SAM" id="MobiDB-lite"/>
    </source>
</evidence>
<dbReference type="Proteomes" id="UP000256542">
    <property type="component" value="Unassembled WGS sequence"/>
</dbReference>
<sequence>MSLMQSGLKMVTFTSAIIMGVTGCALFSNEGYEGGDHRGGGPTGPLTGTEMAQKIAPEDIKAEQDENAPYVGGDHRGGGPTGPLSNQEIESVAPEVIDAEVPAAEEASQESELPAKSSTEEVYLGGDHRGGGPSSLLE</sequence>
<name>A0A3E0DVT7_9GAMM</name>
<gene>
    <name evidence="2" type="ORF">DFP81_101515</name>
</gene>
<proteinExistence type="predicted"/>
<organism evidence="2 3">
    <name type="scientific">Marinomonas pollencensis</name>
    <dbReference type="NCBI Taxonomy" id="491954"/>
    <lineage>
        <taxon>Bacteria</taxon>
        <taxon>Pseudomonadati</taxon>
        <taxon>Pseudomonadota</taxon>
        <taxon>Gammaproteobacteria</taxon>
        <taxon>Oceanospirillales</taxon>
        <taxon>Oceanospirillaceae</taxon>
        <taxon>Marinomonas</taxon>
    </lineage>
</organism>
<keyword evidence="3" id="KW-1185">Reference proteome</keyword>
<evidence type="ECO:0000313" key="2">
    <source>
        <dbReference type="EMBL" id="REG86945.1"/>
    </source>
</evidence>